<reference evidence="3" key="1">
    <citation type="submission" date="2025-08" db="UniProtKB">
        <authorList>
            <consortium name="Ensembl"/>
        </authorList>
    </citation>
    <scope>IDENTIFICATION</scope>
</reference>
<keyword evidence="4" id="KW-1185">Reference proteome</keyword>
<dbReference type="PANTHER" id="PTHR24106">
    <property type="entry name" value="NACHT, LRR AND CARD DOMAINS-CONTAINING"/>
    <property type="match status" value="1"/>
</dbReference>
<keyword evidence="1" id="KW-0433">Leucine-rich repeat</keyword>
<dbReference type="Gene3D" id="3.80.10.10">
    <property type="entry name" value="Ribonuclease Inhibitor"/>
    <property type="match status" value="2"/>
</dbReference>
<proteinExistence type="predicted"/>
<dbReference type="Pfam" id="PF13516">
    <property type="entry name" value="LRR_6"/>
    <property type="match status" value="5"/>
</dbReference>
<accession>A0A8C5GJG6</accession>
<evidence type="ECO:0000256" key="1">
    <source>
        <dbReference type="ARBA" id="ARBA00022614"/>
    </source>
</evidence>
<organism evidence="3 4">
    <name type="scientific">Gouania willdenowi</name>
    <name type="common">Blunt-snouted clingfish</name>
    <name type="synonym">Lepadogaster willdenowi</name>
    <dbReference type="NCBI Taxonomy" id="441366"/>
    <lineage>
        <taxon>Eukaryota</taxon>
        <taxon>Metazoa</taxon>
        <taxon>Chordata</taxon>
        <taxon>Craniata</taxon>
        <taxon>Vertebrata</taxon>
        <taxon>Euteleostomi</taxon>
        <taxon>Actinopterygii</taxon>
        <taxon>Neopterygii</taxon>
        <taxon>Teleostei</taxon>
        <taxon>Neoteleostei</taxon>
        <taxon>Acanthomorphata</taxon>
        <taxon>Ovalentaria</taxon>
        <taxon>Blenniimorphae</taxon>
        <taxon>Blenniiformes</taxon>
        <taxon>Gobiesocoidei</taxon>
        <taxon>Gobiesocidae</taxon>
        <taxon>Gobiesocinae</taxon>
        <taxon>Gouania</taxon>
    </lineage>
</organism>
<evidence type="ECO:0000313" key="3">
    <source>
        <dbReference type="Ensembl" id="ENSGWIP00000031026.1"/>
    </source>
</evidence>
<dbReference type="InterPro" id="IPR001611">
    <property type="entry name" value="Leu-rich_rpt"/>
</dbReference>
<name>A0A8C5GJG6_GOUWI</name>
<dbReference type="InterPro" id="IPR051261">
    <property type="entry name" value="NLR"/>
</dbReference>
<dbReference type="SMART" id="SM00368">
    <property type="entry name" value="LRR_RI"/>
    <property type="match status" value="8"/>
</dbReference>
<evidence type="ECO:0000256" key="2">
    <source>
        <dbReference type="ARBA" id="ARBA00022737"/>
    </source>
</evidence>
<dbReference type="Proteomes" id="UP000694680">
    <property type="component" value="Unassembled WGS sequence"/>
</dbReference>
<evidence type="ECO:0008006" key="5">
    <source>
        <dbReference type="Google" id="ProtNLM"/>
    </source>
</evidence>
<dbReference type="SUPFAM" id="SSF52047">
    <property type="entry name" value="RNI-like"/>
    <property type="match status" value="1"/>
</dbReference>
<dbReference type="InterPro" id="IPR032675">
    <property type="entry name" value="LRR_dom_sf"/>
</dbReference>
<evidence type="ECO:0000313" key="4">
    <source>
        <dbReference type="Proteomes" id="UP000694680"/>
    </source>
</evidence>
<dbReference type="AlphaFoldDB" id="A0A8C5GJG6"/>
<sequence length="369" mass="39356">MSQSPPQSINLFHCLNEVNDHSLLEEIQQYMRSGSLSTEKLSPAQWSALVFILLSSQEHLDVFDLKRFSPSEEAFLKLLLVIKASKKVELSSCGLSGRSCVALSSVLSSQSSSVKHLDLSNNDLQDSGVELLCEGLKSPHCKLDSLRLSFCGLSERSCAALSSVVSSQSSSVKHLDLSKNDLQDSGVKLLCEGLKSPHCKLDSLSLSGCVITEVGGASLAAVLSSDSSSVRELDLSYNHPGDSQLITCSHQSPSHVCAALSSVLSSQSSSVKHLDLSNNDLQDSGVNLLCEGLKSPHCKLDFLSLSGCVITEVGGASLAAALSSNSSSVRELDLSYNHPGDSAVKLLSQRLNTLRDEPKCKLLVENPNK</sequence>
<protein>
    <recommendedName>
        <fullName evidence="5">NACHT LRR and PYD domain-containing protein</fullName>
    </recommendedName>
</protein>
<dbReference type="Ensembl" id="ENSGWIT00000033803.1">
    <property type="protein sequence ID" value="ENSGWIP00000031026.1"/>
    <property type="gene ID" value="ENSGWIG00000016079.1"/>
</dbReference>
<keyword evidence="2" id="KW-0677">Repeat</keyword>
<reference evidence="3" key="2">
    <citation type="submission" date="2025-09" db="UniProtKB">
        <authorList>
            <consortium name="Ensembl"/>
        </authorList>
    </citation>
    <scope>IDENTIFICATION</scope>
</reference>